<sequence length="401" mass="40365">MSSPIHNPPVPYVGPIPGGFLPGRMVRIQGRVSSGAHSFAINLQTGPGSYDDVALHVNPRFNEMLIIRNSRIGSSWGTEERHGPPLPIGREQNFEILIMAEATSLNIAVNGQHFSEFNHRIPLERVTYLNVEGELSISLIQFDGTSVTSSAAYSASAPPMGYAPAGGGLPYPSSGSALPSPGFTMPVAAAAGMAAAGAPYPGGHGYPPPGGVPGYAPQGAGGYPGQSPYGGYPAQQYPPQGVPQGGGYYPPQQPGYPPPGHQPGPGYYQPQQPHQGSGKSGGILGDASKLLAGGLAGVGLAKVANKIPGLGGGGHGGHGGGYPGGGGHGYGGYPGGGGHHGGGGGMGGAAGGILGSAAALGVGGLVAVSFPSNLLLYKFISTRFQNLGYVKPLFYGFRTRQ</sequence>
<keyword evidence="1 2" id="KW-0430">Lectin</keyword>
<evidence type="ECO:0000259" key="4">
    <source>
        <dbReference type="PROSITE" id="PS51304"/>
    </source>
</evidence>
<dbReference type="Pfam" id="PF00337">
    <property type="entry name" value="Gal-bind_lectin"/>
    <property type="match status" value="1"/>
</dbReference>
<proteinExistence type="predicted"/>
<dbReference type="CDD" id="cd00070">
    <property type="entry name" value="GLECT"/>
    <property type="match status" value="1"/>
</dbReference>
<comment type="caution">
    <text evidence="5">The sequence shown here is derived from an EMBL/GenBank/DDBJ whole genome shotgun (WGS) entry which is preliminary data.</text>
</comment>
<dbReference type="EMBL" id="CAXLJM020000092">
    <property type="protein sequence ID" value="CAL8132576.1"/>
    <property type="molecule type" value="Genomic_DNA"/>
</dbReference>
<reference evidence="5 6" key="1">
    <citation type="submission" date="2024-08" db="EMBL/GenBank/DDBJ databases">
        <authorList>
            <person name="Cucini C."/>
            <person name="Frati F."/>
        </authorList>
    </citation>
    <scope>NUCLEOTIDE SEQUENCE [LARGE SCALE GENOMIC DNA]</scope>
</reference>
<evidence type="ECO:0000256" key="2">
    <source>
        <dbReference type="RuleBase" id="RU102079"/>
    </source>
</evidence>
<feature type="compositionally biased region" description="Pro residues" evidence="3">
    <location>
        <begin position="251"/>
        <end position="262"/>
    </location>
</feature>
<evidence type="ECO:0000313" key="5">
    <source>
        <dbReference type="EMBL" id="CAL8132576.1"/>
    </source>
</evidence>
<accession>A0ABP1RPL3</accession>
<evidence type="ECO:0000313" key="6">
    <source>
        <dbReference type="Proteomes" id="UP001642540"/>
    </source>
</evidence>
<dbReference type="PANTHER" id="PTHR11346:SF176">
    <property type="entry name" value="32 KDA BETA-GALACTOSIDE-BINDING LECTIN LEC-3"/>
    <property type="match status" value="1"/>
</dbReference>
<dbReference type="Gene3D" id="2.60.120.200">
    <property type="match status" value="1"/>
</dbReference>
<dbReference type="InterPro" id="IPR044156">
    <property type="entry name" value="Galectin-like"/>
</dbReference>
<dbReference type="Proteomes" id="UP001642540">
    <property type="component" value="Unassembled WGS sequence"/>
</dbReference>
<dbReference type="InterPro" id="IPR013320">
    <property type="entry name" value="ConA-like_dom_sf"/>
</dbReference>
<protein>
    <recommendedName>
        <fullName evidence="2">Galectin</fullName>
    </recommendedName>
</protein>
<dbReference type="SMART" id="SM00908">
    <property type="entry name" value="Gal-bind_lectin"/>
    <property type="match status" value="1"/>
</dbReference>
<evidence type="ECO:0000256" key="3">
    <source>
        <dbReference type="SAM" id="MobiDB-lite"/>
    </source>
</evidence>
<feature type="domain" description="Galectin" evidence="4">
    <location>
        <begin position="12"/>
        <end position="143"/>
    </location>
</feature>
<feature type="compositionally biased region" description="Low complexity" evidence="3">
    <location>
        <begin position="264"/>
        <end position="277"/>
    </location>
</feature>
<dbReference type="SUPFAM" id="SSF49899">
    <property type="entry name" value="Concanavalin A-like lectins/glucanases"/>
    <property type="match status" value="1"/>
</dbReference>
<feature type="region of interest" description="Disordered" evidence="3">
    <location>
        <begin position="211"/>
        <end position="283"/>
    </location>
</feature>
<dbReference type="SMART" id="SM00276">
    <property type="entry name" value="GLECT"/>
    <property type="match status" value="1"/>
</dbReference>
<feature type="compositionally biased region" description="Low complexity" evidence="3">
    <location>
        <begin position="225"/>
        <end position="239"/>
    </location>
</feature>
<dbReference type="PANTHER" id="PTHR11346">
    <property type="entry name" value="GALECTIN"/>
    <property type="match status" value="1"/>
</dbReference>
<evidence type="ECO:0000256" key="1">
    <source>
        <dbReference type="ARBA" id="ARBA00022734"/>
    </source>
</evidence>
<dbReference type="InterPro" id="IPR001079">
    <property type="entry name" value="Galectin_CRD"/>
</dbReference>
<keyword evidence="6" id="KW-1185">Reference proteome</keyword>
<dbReference type="PROSITE" id="PS51304">
    <property type="entry name" value="GALECTIN"/>
    <property type="match status" value="1"/>
</dbReference>
<name>A0ABP1RPL3_9HEXA</name>
<gene>
    <name evidence="5" type="ORF">ODALV1_LOCUS24662</name>
</gene>
<organism evidence="5 6">
    <name type="scientific">Orchesella dallaii</name>
    <dbReference type="NCBI Taxonomy" id="48710"/>
    <lineage>
        <taxon>Eukaryota</taxon>
        <taxon>Metazoa</taxon>
        <taxon>Ecdysozoa</taxon>
        <taxon>Arthropoda</taxon>
        <taxon>Hexapoda</taxon>
        <taxon>Collembola</taxon>
        <taxon>Entomobryomorpha</taxon>
        <taxon>Entomobryoidea</taxon>
        <taxon>Orchesellidae</taxon>
        <taxon>Orchesellinae</taxon>
        <taxon>Orchesella</taxon>
    </lineage>
</organism>